<feature type="transmembrane region" description="Helical" evidence="1">
    <location>
        <begin position="37"/>
        <end position="58"/>
    </location>
</feature>
<dbReference type="Pfam" id="PF03956">
    <property type="entry name" value="Lys_export"/>
    <property type="match status" value="1"/>
</dbReference>
<dbReference type="Proteomes" id="UP001204562">
    <property type="component" value="Unassembled WGS sequence"/>
</dbReference>
<protein>
    <submittedName>
        <fullName evidence="2">Lysine exporter LysO family protein</fullName>
    </submittedName>
</protein>
<keyword evidence="1" id="KW-0472">Membrane</keyword>
<reference evidence="2" key="1">
    <citation type="submission" date="2022-06" db="EMBL/GenBank/DDBJ databases">
        <title>Isolation of gut microbiota from human fecal samples.</title>
        <authorList>
            <person name="Pamer E.G."/>
            <person name="Barat B."/>
            <person name="Waligurski E."/>
            <person name="Medina S."/>
            <person name="Paddock L."/>
            <person name="Mostad J."/>
        </authorList>
    </citation>
    <scope>NUCLEOTIDE SEQUENCE</scope>
    <source>
        <strain evidence="2">DFI.9.91</strain>
    </source>
</reference>
<evidence type="ECO:0000313" key="3">
    <source>
        <dbReference type="Proteomes" id="UP001204562"/>
    </source>
</evidence>
<dbReference type="GO" id="GO:0015661">
    <property type="term" value="F:L-lysine efflux transmembrane transporter activity"/>
    <property type="evidence" value="ECO:0007669"/>
    <property type="project" value="InterPro"/>
</dbReference>
<evidence type="ECO:0000256" key="1">
    <source>
        <dbReference type="SAM" id="Phobius"/>
    </source>
</evidence>
<comment type="caution">
    <text evidence="2">The sequence shown here is derived from an EMBL/GenBank/DDBJ whole genome shotgun (WGS) entry which is preliminary data.</text>
</comment>
<name>A0AAW5JMR3_9FIRM</name>
<feature type="transmembrane region" description="Helical" evidence="1">
    <location>
        <begin position="70"/>
        <end position="92"/>
    </location>
</feature>
<dbReference type="AlphaFoldDB" id="A0AAW5JMR3"/>
<organism evidence="2 3">
    <name type="scientific">Intestinimonas massiliensis</name>
    <name type="common">ex Afouda et al. 2020</name>
    <dbReference type="NCBI Taxonomy" id="1673721"/>
    <lineage>
        <taxon>Bacteria</taxon>
        <taxon>Bacillati</taxon>
        <taxon>Bacillota</taxon>
        <taxon>Clostridia</taxon>
        <taxon>Eubacteriales</taxon>
        <taxon>Intestinimonas</taxon>
    </lineage>
</organism>
<feature type="transmembrane region" description="Helical" evidence="1">
    <location>
        <begin position="6"/>
        <end position="25"/>
    </location>
</feature>
<accession>A0AAW5JMR3</accession>
<proteinExistence type="predicted"/>
<dbReference type="RefSeq" id="WP_242853664.1">
    <property type="nucleotide sequence ID" value="NZ_JANFYS010000001.1"/>
</dbReference>
<evidence type="ECO:0000313" key="2">
    <source>
        <dbReference type="EMBL" id="MCQ4769139.1"/>
    </source>
</evidence>
<keyword evidence="1" id="KW-0812">Transmembrane</keyword>
<dbReference type="EMBL" id="JANFYS010000001">
    <property type="protein sequence ID" value="MCQ4769139.1"/>
    <property type="molecule type" value="Genomic_DNA"/>
</dbReference>
<dbReference type="InterPro" id="IPR005642">
    <property type="entry name" value="LysO"/>
</dbReference>
<sequence length="116" mass="12087">METFLATLQSLGLYLGVIALGALVGSRRAVRGKELTWLGRLQTVVLILLIFTLGVEIGADEQVVASLGSIGLSALVITLFVLAGSVLAVLLVRKCMGLDRQGRSAAPAEERGGEAP</sequence>
<gene>
    <name evidence="2" type="ORF">NE579_01490</name>
</gene>
<keyword evidence="1" id="KW-1133">Transmembrane helix</keyword>